<dbReference type="InterPro" id="IPR013154">
    <property type="entry name" value="ADH-like_N"/>
</dbReference>
<dbReference type="RefSeq" id="WP_041053853.1">
    <property type="nucleotide sequence ID" value="NZ_JXRR01000001.1"/>
</dbReference>
<keyword evidence="9" id="KW-1185">Reference proteome</keyword>
<sequence length="325" mass="35244">MKALLLNDKGQWKNMKVEEIEKPSPASDEIVVQVKAASLNPVDYKTGENGFPGWSYPHILGLDVAGIVDEVGSEVTTIKKGDRVVYLSDMAAKGGFAEYAVSKAHTVSKLHDSVSFEDAAALPVAAYTAYQALFFKLHAQKGKTILIHAGAGGVGGFAIQLAKYAGLTVITTASQKKHSYVKDLGADYAIDYKTEDFVERTKEITNGLGVDYVLDTVGRENATKSLETLAFNGQIAFIAGQPEMNESISPARPISFHHVFLGTVYQSGNKNEEKTLKQIGDHLVELLAEEKIYSTVEKVITLEEVPAGLQELESRSFTGKMVAKI</sequence>
<dbReference type="PANTHER" id="PTHR44154:SF1">
    <property type="entry name" value="QUINONE OXIDOREDUCTASE"/>
    <property type="match status" value="1"/>
</dbReference>
<dbReference type="InterPro" id="IPR002364">
    <property type="entry name" value="Quin_OxRdtase/zeta-crystal_CS"/>
</dbReference>
<dbReference type="AlphaFoldDB" id="A0A0C2SG94"/>
<dbReference type="PROSITE" id="PS01162">
    <property type="entry name" value="QOR_ZETA_CRYSTAL"/>
    <property type="match status" value="1"/>
</dbReference>
<keyword evidence="6" id="KW-0007">Acetylation</keyword>
<keyword evidence="5" id="KW-0694">RNA-binding</keyword>
<dbReference type="OrthoDB" id="9792162at2"/>
<dbReference type="InterPro" id="IPR036291">
    <property type="entry name" value="NAD(P)-bd_dom_sf"/>
</dbReference>
<comment type="caution">
    <text evidence="8">The sequence shown here is derived from an EMBL/GenBank/DDBJ whole genome shotgun (WGS) entry which is preliminary data.</text>
</comment>
<dbReference type="PATRIC" id="fig|220754.4.peg.289"/>
<dbReference type="InterPro" id="IPR011032">
    <property type="entry name" value="GroES-like_sf"/>
</dbReference>
<dbReference type="SMART" id="SM00829">
    <property type="entry name" value="PKS_ER"/>
    <property type="match status" value="1"/>
</dbReference>
<evidence type="ECO:0000259" key="7">
    <source>
        <dbReference type="SMART" id="SM00829"/>
    </source>
</evidence>
<reference evidence="8 9" key="1">
    <citation type="submission" date="2015-01" db="EMBL/GenBank/DDBJ databases">
        <title>Jeotgalibacillus campisalis genome sequencing.</title>
        <authorList>
            <person name="Goh K.M."/>
            <person name="Chan K.-G."/>
            <person name="Yaakop A.S."/>
            <person name="Ee R."/>
            <person name="Gan H.M."/>
            <person name="Chan C.S."/>
        </authorList>
    </citation>
    <scope>NUCLEOTIDE SEQUENCE [LARGE SCALE GENOMIC DNA]</scope>
    <source>
        <strain evidence="8 9">SF-57</strain>
    </source>
</reference>
<keyword evidence="4" id="KW-0521">NADP</keyword>
<dbReference type="GO" id="GO:0003723">
    <property type="term" value="F:RNA binding"/>
    <property type="evidence" value="ECO:0007669"/>
    <property type="project" value="UniProtKB-KW"/>
</dbReference>
<dbReference type="Gene3D" id="3.90.180.10">
    <property type="entry name" value="Medium-chain alcohol dehydrogenases, catalytic domain"/>
    <property type="match status" value="1"/>
</dbReference>
<organism evidence="8 9">
    <name type="scientific">Jeotgalibacillus campisalis</name>
    <dbReference type="NCBI Taxonomy" id="220754"/>
    <lineage>
        <taxon>Bacteria</taxon>
        <taxon>Bacillati</taxon>
        <taxon>Bacillota</taxon>
        <taxon>Bacilli</taxon>
        <taxon>Bacillales</taxon>
        <taxon>Caryophanaceae</taxon>
        <taxon>Jeotgalibacillus</taxon>
    </lineage>
</organism>
<dbReference type="InterPro" id="IPR051603">
    <property type="entry name" value="Zinc-ADH_QOR/CCCR"/>
</dbReference>
<evidence type="ECO:0000256" key="2">
    <source>
        <dbReference type="ARBA" id="ARBA00011881"/>
    </source>
</evidence>
<dbReference type="EMBL" id="JXRR01000001">
    <property type="protein sequence ID" value="KIL52954.1"/>
    <property type="molecule type" value="Genomic_DNA"/>
</dbReference>
<comment type="subunit">
    <text evidence="2">Homotetramer.</text>
</comment>
<evidence type="ECO:0000313" key="8">
    <source>
        <dbReference type="EMBL" id="KIL52954.1"/>
    </source>
</evidence>
<gene>
    <name evidence="8" type="ORF">KR50_02830</name>
</gene>
<dbReference type="Gene3D" id="3.40.50.720">
    <property type="entry name" value="NAD(P)-binding Rossmann-like Domain"/>
    <property type="match status" value="1"/>
</dbReference>
<proteinExistence type="predicted"/>
<feature type="domain" description="Enoyl reductase (ER)" evidence="7">
    <location>
        <begin position="10"/>
        <end position="323"/>
    </location>
</feature>
<evidence type="ECO:0000256" key="4">
    <source>
        <dbReference type="ARBA" id="ARBA00022857"/>
    </source>
</evidence>
<evidence type="ECO:0000256" key="1">
    <source>
        <dbReference type="ARBA" id="ARBA00004496"/>
    </source>
</evidence>
<protein>
    <submittedName>
        <fullName evidence="8">Zinc-binding alcohol dehydrogenase</fullName>
    </submittedName>
</protein>
<comment type="subcellular location">
    <subcellularLocation>
        <location evidence="1">Cytoplasm</location>
    </subcellularLocation>
</comment>
<evidence type="ECO:0000256" key="6">
    <source>
        <dbReference type="ARBA" id="ARBA00022990"/>
    </source>
</evidence>
<evidence type="ECO:0000256" key="5">
    <source>
        <dbReference type="ARBA" id="ARBA00022884"/>
    </source>
</evidence>
<dbReference type="GO" id="GO:0008270">
    <property type="term" value="F:zinc ion binding"/>
    <property type="evidence" value="ECO:0007669"/>
    <property type="project" value="InterPro"/>
</dbReference>
<dbReference type="SUPFAM" id="SSF51735">
    <property type="entry name" value="NAD(P)-binding Rossmann-fold domains"/>
    <property type="match status" value="1"/>
</dbReference>
<dbReference type="GO" id="GO:0005737">
    <property type="term" value="C:cytoplasm"/>
    <property type="evidence" value="ECO:0007669"/>
    <property type="project" value="UniProtKB-SubCell"/>
</dbReference>
<dbReference type="SUPFAM" id="SSF50129">
    <property type="entry name" value="GroES-like"/>
    <property type="match status" value="1"/>
</dbReference>
<keyword evidence="3" id="KW-0963">Cytoplasm</keyword>
<name>A0A0C2SG94_9BACL</name>
<dbReference type="InterPro" id="IPR013149">
    <property type="entry name" value="ADH-like_C"/>
</dbReference>
<accession>A0A0C2SG94</accession>
<evidence type="ECO:0000256" key="3">
    <source>
        <dbReference type="ARBA" id="ARBA00022490"/>
    </source>
</evidence>
<evidence type="ECO:0000313" key="9">
    <source>
        <dbReference type="Proteomes" id="UP000031972"/>
    </source>
</evidence>
<dbReference type="InterPro" id="IPR020843">
    <property type="entry name" value="ER"/>
</dbReference>
<dbReference type="GO" id="GO:0016491">
    <property type="term" value="F:oxidoreductase activity"/>
    <property type="evidence" value="ECO:0007669"/>
    <property type="project" value="InterPro"/>
</dbReference>
<dbReference type="Pfam" id="PF08240">
    <property type="entry name" value="ADH_N"/>
    <property type="match status" value="1"/>
</dbReference>
<dbReference type="Pfam" id="PF00107">
    <property type="entry name" value="ADH_zinc_N"/>
    <property type="match status" value="1"/>
</dbReference>
<dbReference type="PANTHER" id="PTHR44154">
    <property type="entry name" value="QUINONE OXIDOREDUCTASE"/>
    <property type="match status" value="1"/>
</dbReference>
<dbReference type="Proteomes" id="UP000031972">
    <property type="component" value="Unassembled WGS sequence"/>
</dbReference>
<dbReference type="CDD" id="cd08271">
    <property type="entry name" value="MDR5"/>
    <property type="match status" value="1"/>
</dbReference>